<keyword evidence="2" id="KW-1185">Reference proteome</keyword>
<reference evidence="1 2" key="1">
    <citation type="submission" date="2012-07" db="EMBL/GenBank/DDBJ databases">
        <authorList>
            <person name="Durkin A.S."/>
            <person name="McCorrison J."/>
            <person name="Torralba M."/>
            <person name="Gillis M."/>
            <person name="Methe B."/>
            <person name="Sutton G."/>
            <person name="Nelson K.E."/>
        </authorList>
    </citation>
    <scope>NUCLEOTIDE SEQUENCE [LARGE SCALE GENOMIC DNA]</scope>
    <source>
        <strain evidence="1 2">OBRC8</strain>
    </source>
</reference>
<dbReference type="InterPro" id="IPR008822">
    <property type="entry name" value="Endonuclease_RusA-like"/>
</dbReference>
<dbReference type="PATRIC" id="fig|796941.3.peg.1152"/>
<dbReference type="GO" id="GO:0016787">
    <property type="term" value="F:hydrolase activity"/>
    <property type="evidence" value="ECO:0007669"/>
    <property type="project" value="UniProtKB-KW"/>
</dbReference>
<organism evidence="1 2">
    <name type="scientific">Peptoanaerobacter stomatis</name>
    <dbReference type="NCBI Taxonomy" id="796937"/>
    <lineage>
        <taxon>Bacteria</taxon>
        <taxon>Bacillati</taxon>
        <taxon>Bacillota</taxon>
        <taxon>Clostridia</taxon>
        <taxon>Peptostreptococcales</taxon>
        <taxon>Filifactoraceae</taxon>
        <taxon>Peptoanaerobacter</taxon>
    </lineage>
</organism>
<sequence length="129" mass="14934">MNNEHITLYGRPITKKNSPRIVKCGNYTKILPSKQYSQYEKDCIRQIQGSKKKNICIPVNMQCIYYMPTKHRVDLVNLLEATCDILVKANVLKDDNSNIIKGHDGSRVLYDKDNPRVEIEIQEILINEV</sequence>
<dbReference type="EC" id="3.1.22.4" evidence="1"/>
<proteinExistence type="predicted"/>
<dbReference type="Pfam" id="PF05866">
    <property type="entry name" value="RusA"/>
    <property type="match status" value="1"/>
</dbReference>
<dbReference type="Gene3D" id="3.30.1330.70">
    <property type="entry name" value="Holliday junction resolvase RusA"/>
    <property type="match status" value="1"/>
</dbReference>
<dbReference type="RefSeq" id="WP_009530978.1">
    <property type="nucleotide sequence ID" value="NZ_ALNK01000021.1"/>
</dbReference>
<dbReference type="Proteomes" id="UP000005244">
    <property type="component" value="Unassembled WGS sequence"/>
</dbReference>
<dbReference type="EMBL" id="ALNK01000021">
    <property type="protein sequence ID" value="EJU22516.1"/>
    <property type="molecule type" value="Genomic_DNA"/>
</dbReference>
<evidence type="ECO:0000313" key="2">
    <source>
        <dbReference type="Proteomes" id="UP000005244"/>
    </source>
</evidence>
<accession>J4WA25</accession>
<name>J4WA25_9FIRM</name>
<dbReference type="AlphaFoldDB" id="J4WA25"/>
<dbReference type="GO" id="GO:0006310">
    <property type="term" value="P:DNA recombination"/>
    <property type="evidence" value="ECO:0007669"/>
    <property type="project" value="InterPro"/>
</dbReference>
<evidence type="ECO:0000313" key="1">
    <source>
        <dbReference type="EMBL" id="EJU22516.1"/>
    </source>
</evidence>
<dbReference type="GO" id="GO:0006281">
    <property type="term" value="P:DNA repair"/>
    <property type="evidence" value="ECO:0007669"/>
    <property type="project" value="InterPro"/>
</dbReference>
<protein>
    <submittedName>
        <fullName evidence="1">Crossover junction endodeoxyribonuclease RusA</fullName>
        <ecNumber evidence="1">3.1.22.4</ecNumber>
    </submittedName>
</protein>
<gene>
    <name evidence="1" type="primary">rusA</name>
    <name evidence="1" type="ORF">HMPREF1143_1730</name>
</gene>
<dbReference type="SUPFAM" id="SSF103084">
    <property type="entry name" value="Holliday junction resolvase RusA"/>
    <property type="match status" value="1"/>
</dbReference>
<keyword evidence="1" id="KW-0378">Hydrolase</keyword>
<comment type="caution">
    <text evidence="1">The sequence shown here is derived from an EMBL/GenBank/DDBJ whole genome shotgun (WGS) entry which is preliminary data.</text>
</comment>
<dbReference type="InterPro" id="IPR036614">
    <property type="entry name" value="RusA-like_sf"/>
</dbReference>
<dbReference type="GO" id="GO:0000287">
    <property type="term" value="F:magnesium ion binding"/>
    <property type="evidence" value="ECO:0007669"/>
    <property type="project" value="InterPro"/>
</dbReference>